<proteinExistence type="predicted"/>
<dbReference type="InterPro" id="IPR010982">
    <property type="entry name" value="Lambda_DNA-bd_dom_sf"/>
</dbReference>
<dbReference type="PANTHER" id="PTHR36924:SF1">
    <property type="entry name" value="ANTITOXIN HIGA-1"/>
    <property type="match status" value="1"/>
</dbReference>
<keyword evidence="1" id="KW-0238">DNA-binding</keyword>
<dbReference type="AlphaFoldDB" id="A0A401IE00"/>
<dbReference type="PANTHER" id="PTHR36924">
    <property type="entry name" value="ANTITOXIN HIGA-1"/>
    <property type="match status" value="1"/>
</dbReference>
<dbReference type="InterPro" id="IPR001387">
    <property type="entry name" value="Cro/C1-type_HTH"/>
</dbReference>
<protein>
    <submittedName>
        <fullName evidence="2">XRE family transcriptional regulator</fullName>
    </submittedName>
</protein>
<dbReference type="Gene3D" id="1.10.260.40">
    <property type="entry name" value="lambda repressor-like DNA-binding domains"/>
    <property type="match status" value="1"/>
</dbReference>
<name>A0A401IE00_APHSA</name>
<dbReference type="SUPFAM" id="SSF47413">
    <property type="entry name" value="lambda repressor-like DNA-binding domains"/>
    <property type="match status" value="1"/>
</dbReference>
<comment type="caution">
    <text evidence="2">The sequence shown here is derived from an EMBL/GenBank/DDBJ whole genome shotgun (WGS) entry which is preliminary data.</text>
</comment>
<dbReference type="CDD" id="cd00093">
    <property type="entry name" value="HTH_XRE"/>
    <property type="match status" value="1"/>
</dbReference>
<evidence type="ECO:0000313" key="2">
    <source>
        <dbReference type="EMBL" id="GBF79493.1"/>
    </source>
</evidence>
<dbReference type="EMBL" id="BDQK01000003">
    <property type="protein sequence ID" value="GBF79493.1"/>
    <property type="molecule type" value="Genomic_DNA"/>
</dbReference>
<dbReference type="NCBIfam" id="TIGR02607">
    <property type="entry name" value="antidote_HigA"/>
    <property type="match status" value="1"/>
</dbReference>
<dbReference type="RefSeq" id="WP_124972278.1">
    <property type="nucleotide sequence ID" value="NZ_BDQK01000003.1"/>
</dbReference>
<dbReference type="GO" id="GO:0003677">
    <property type="term" value="F:DNA binding"/>
    <property type="evidence" value="ECO:0007669"/>
    <property type="project" value="UniProtKB-KW"/>
</dbReference>
<organism evidence="2 3">
    <name type="scientific">Aphanothece sacrum FPU1</name>
    <dbReference type="NCBI Taxonomy" id="1920663"/>
    <lineage>
        <taxon>Bacteria</taxon>
        <taxon>Bacillati</taxon>
        <taxon>Cyanobacteriota</taxon>
        <taxon>Cyanophyceae</taxon>
        <taxon>Oscillatoriophycideae</taxon>
        <taxon>Chroococcales</taxon>
        <taxon>Aphanothecaceae</taxon>
        <taxon>Aphanothece</taxon>
    </lineage>
</organism>
<dbReference type="Proteomes" id="UP000287247">
    <property type="component" value="Unassembled WGS sequence"/>
</dbReference>
<gene>
    <name evidence="2" type="ORF">AsFPU1_0889</name>
</gene>
<accession>A0A401IE00</accession>
<dbReference type="InterPro" id="IPR013430">
    <property type="entry name" value="Toxin_antidote_HigA"/>
</dbReference>
<keyword evidence="3" id="KW-1185">Reference proteome</keyword>
<sequence length="96" mass="10761">MTNFNAPIHPGEILADELKEIGIESDQLALKIGISEDYINLIIRREGNMTAEVALRLGKFFNTGPNLWMNLQKAYDLEIARSKLGDSLEMITPLDT</sequence>
<reference evidence="3" key="1">
    <citation type="submission" date="2017-05" db="EMBL/GenBank/DDBJ databases">
        <title>Physiological properties and genetic analysis related to exopolysaccharide production of fresh-water unicellular cyanobacterium Aphanothece sacrum, Suizenji Nori, that has been cultured as a food source in Japan.</title>
        <authorList>
            <person name="Kanesaki Y."/>
            <person name="Yoshikawa S."/>
            <person name="Ohki K."/>
        </authorList>
    </citation>
    <scope>NUCLEOTIDE SEQUENCE [LARGE SCALE GENOMIC DNA]</scope>
    <source>
        <strain evidence="3">FPU1</strain>
    </source>
</reference>
<dbReference type="OrthoDB" id="3174593at2"/>
<evidence type="ECO:0000256" key="1">
    <source>
        <dbReference type="ARBA" id="ARBA00023125"/>
    </source>
</evidence>
<evidence type="ECO:0000313" key="3">
    <source>
        <dbReference type="Proteomes" id="UP000287247"/>
    </source>
</evidence>